<dbReference type="InterPro" id="IPR050140">
    <property type="entry name" value="SRY-related_HMG-box_TF-like"/>
</dbReference>
<feature type="compositionally biased region" description="Polar residues" evidence="4">
    <location>
        <begin position="261"/>
        <end position="272"/>
    </location>
</feature>
<dbReference type="PANTHER" id="PTHR10270">
    <property type="entry name" value="SOX TRANSCRIPTION FACTOR"/>
    <property type="match status" value="1"/>
</dbReference>
<gene>
    <name evidence="7" type="primary">LOC100214575</name>
</gene>
<proteinExistence type="predicted"/>
<sequence length="342" mass="38339">MSSMQHKQLANDHVTSQSASAINQTSALQQNGHYENRTQVTLESNDIKSEPDNKIKNDESTKIKRPMNPFMIFGCEKRRKLAQVHPRMHNSEISKILGAEWKRMSDYEKSPYIQEAKRLKEQHSIEYPNYKFKANRRKPRQAIKKERPSFPYAADINTIPPAMKFPYPSPFFQDSMYGTMYPVMGNSNHPAYSSMYSDFARQSMSSTGVLRTGSAAPTTTPSAADYYSLNKNASPIAAGNDYYGAVSSKNEYYSGLHSSTAETRAERSSSGSGADIINLSDRYPSSENRQFENRYASSFIGGPGVSGSSVVVPTYTSIQNIPHINTESPAAYSYSSLYEQRH</sequence>
<dbReference type="PANTHER" id="PTHR10270:SF324">
    <property type="entry name" value="SOX DOMAIN-CONTAINING PROTEIN DICHAETE-RELATED"/>
    <property type="match status" value="1"/>
</dbReference>
<dbReference type="InterPro" id="IPR036910">
    <property type="entry name" value="HMG_box_dom_sf"/>
</dbReference>
<name>A0ABM4B5J1_HYDVU</name>
<evidence type="ECO:0000256" key="1">
    <source>
        <dbReference type="ARBA" id="ARBA00023125"/>
    </source>
</evidence>
<dbReference type="CDD" id="cd22028">
    <property type="entry name" value="HMG-box_SoxA_SoxB_SoxG"/>
    <property type="match status" value="1"/>
</dbReference>
<dbReference type="SUPFAM" id="SSF47095">
    <property type="entry name" value="HMG-box"/>
    <property type="match status" value="1"/>
</dbReference>
<reference evidence="6" key="1">
    <citation type="submission" date="2025-05" db="UniProtKB">
        <authorList>
            <consortium name="RefSeq"/>
        </authorList>
    </citation>
    <scope>NUCLEOTIDE SEQUENCE [LARGE SCALE GENOMIC DNA]</scope>
</reference>
<evidence type="ECO:0000313" key="6">
    <source>
        <dbReference type="Proteomes" id="UP001652625"/>
    </source>
</evidence>
<evidence type="ECO:0000259" key="5">
    <source>
        <dbReference type="PROSITE" id="PS50118"/>
    </source>
</evidence>
<evidence type="ECO:0000256" key="4">
    <source>
        <dbReference type="SAM" id="MobiDB-lite"/>
    </source>
</evidence>
<evidence type="ECO:0000313" key="7">
    <source>
        <dbReference type="RefSeq" id="XP_065644104.1"/>
    </source>
</evidence>
<evidence type="ECO:0000256" key="2">
    <source>
        <dbReference type="ARBA" id="ARBA00023242"/>
    </source>
</evidence>
<dbReference type="Gene3D" id="1.10.30.10">
    <property type="entry name" value="High mobility group box domain"/>
    <property type="match status" value="1"/>
</dbReference>
<dbReference type="RefSeq" id="XP_065644104.1">
    <property type="nucleotide sequence ID" value="XM_065788032.1"/>
</dbReference>
<dbReference type="Pfam" id="PF00505">
    <property type="entry name" value="HMG_box"/>
    <property type="match status" value="1"/>
</dbReference>
<dbReference type="Proteomes" id="UP001652625">
    <property type="component" value="Chromosome 01"/>
</dbReference>
<dbReference type="SMART" id="SM00398">
    <property type="entry name" value="HMG"/>
    <property type="match status" value="1"/>
</dbReference>
<keyword evidence="2 3" id="KW-0539">Nucleus</keyword>
<reference evidence="7" key="2">
    <citation type="submission" date="2025-08" db="UniProtKB">
        <authorList>
            <consortium name="RefSeq"/>
        </authorList>
    </citation>
    <scope>IDENTIFICATION</scope>
</reference>
<feature type="region of interest" description="Disordered" evidence="4">
    <location>
        <begin position="1"/>
        <end position="60"/>
    </location>
</feature>
<keyword evidence="6" id="KW-1185">Reference proteome</keyword>
<dbReference type="GeneID" id="100214575"/>
<feature type="region of interest" description="Disordered" evidence="4">
    <location>
        <begin position="261"/>
        <end position="281"/>
    </location>
</feature>
<feature type="compositionally biased region" description="Basic and acidic residues" evidence="4">
    <location>
        <begin position="45"/>
        <end position="60"/>
    </location>
</feature>
<evidence type="ECO:0000256" key="3">
    <source>
        <dbReference type="PROSITE-ProRule" id="PRU00267"/>
    </source>
</evidence>
<dbReference type="InterPro" id="IPR009071">
    <property type="entry name" value="HMG_box_dom"/>
</dbReference>
<keyword evidence="1 3" id="KW-0238">DNA-binding</keyword>
<organism evidence="6 7">
    <name type="scientific">Hydra vulgaris</name>
    <name type="common">Hydra</name>
    <name type="synonym">Hydra attenuata</name>
    <dbReference type="NCBI Taxonomy" id="6087"/>
    <lineage>
        <taxon>Eukaryota</taxon>
        <taxon>Metazoa</taxon>
        <taxon>Cnidaria</taxon>
        <taxon>Hydrozoa</taxon>
        <taxon>Hydroidolina</taxon>
        <taxon>Anthoathecata</taxon>
        <taxon>Aplanulata</taxon>
        <taxon>Hydridae</taxon>
        <taxon>Hydra</taxon>
    </lineage>
</organism>
<dbReference type="PROSITE" id="PS50118">
    <property type="entry name" value="HMG_BOX_2"/>
    <property type="match status" value="1"/>
</dbReference>
<feature type="compositionally biased region" description="Polar residues" evidence="4">
    <location>
        <begin position="1"/>
        <end position="44"/>
    </location>
</feature>
<feature type="domain" description="HMG box" evidence="5">
    <location>
        <begin position="63"/>
        <end position="131"/>
    </location>
</feature>
<accession>A0ABM4B5J1</accession>
<protein>
    <submittedName>
        <fullName evidence="7">Transcription factor SOX-14</fullName>
    </submittedName>
</protein>
<feature type="DNA-binding region" description="HMG box" evidence="3">
    <location>
        <begin position="63"/>
        <end position="131"/>
    </location>
</feature>